<proteinExistence type="predicted"/>
<accession>A0A7J6VWA9</accession>
<organism evidence="1 2">
    <name type="scientific">Thalictrum thalictroides</name>
    <name type="common">Rue-anemone</name>
    <name type="synonym">Anemone thalictroides</name>
    <dbReference type="NCBI Taxonomy" id="46969"/>
    <lineage>
        <taxon>Eukaryota</taxon>
        <taxon>Viridiplantae</taxon>
        <taxon>Streptophyta</taxon>
        <taxon>Embryophyta</taxon>
        <taxon>Tracheophyta</taxon>
        <taxon>Spermatophyta</taxon>
        <taxon>Magnoliopsida</taxon>
        <taxon>Ranunculales</taxon>
        <taxon>Ranunculaceae</taxon>
        <taxon>Thalictroideae</taxon>
        <taxon>Thalictrum</taxon>
    </lineage>
</organism>
<evidence type="ECO:0008006" key="3">
    <source>
        <dbReference type="Google" id="ProtNLM"/>
    </source>
</evidence>
<dbReference type="EMBL" id="JABWDY010026204">
    <property type="protein sequence ID" value="KAF5188898.1"/>
    <property type="molecule type" value="Genomic_DNA"/>
</dbReference>
<evidence type="ECO:0000313" key="2">
    <source>
        <dbReference type="Proteomes" id="UP000554482"/>
    </source>
</evidence>
<reference evidence="1 2" key="1">
    <citation type="submission" date="2020-06" db="EMBL/GenBank/DDBJ databases">
        <title>Transcriptomic and genomic resources for Thalictrum thalictroides and T. hernandezii: Facilitating candidate gene discovery in an emerging model plant lineage.</title>
        <authorList>
            <person name="Arias T."/>
            <person name="Riano-Pachon D.M."/>
            <person name="Di Stilio V.S."/>
        </authorList>
    </citation>
    <scope>NUCLEOTIDE SEQUENCE [LARGE SCALE GENOMIC DNA]</scope>
    <source>
        <strain evidence="2">cv. WT478/WT964</strain>
        <tissue evidence="1">Leaves</tissue>
    </source>
</reference>
<sequence length="372" mass="41859">MYKDGHGMPSEFVTRMVHALKKSFIKRTFAGKYITDRIKTVWREWISPPSAAQPAICRGPYMEYTKYLHILIIDGNFNKTRITVDVWGEVNNYKDDRKDLVKAINFHVRRFVPIIYKDTRDLPYPFVQRVMDALEENFSFNDVPMDSYITDLVKAAWSGNKNEWRKNYIKGKDPAIVKESSPSPFVTNEDWAQFVDMCTSTNRKNKVGTANNRCNLTGISSEIKAKEKNIDIDADLEMTEQDSISHDQTKKQKTVHSLKTVSAIQIGSNLSSREFAASSIQPCLTHQLNVGKRCDLLAWGSEVIACGEVVAVDPVLIGDLAPSGEGLYKIAIKKVIISCSLLDRPVGLSKTIGDVGAGGLVVWPRCFLNIHH</sequence>
<evidence type="ECO:0000313" key="1">
    <source>
        <dbReference type="EMBL" id="KAF5188898.1"/>
    </source>
</evidence>
<dbReference type="OrthoDB" id="10600132at2759"/>
<name>A0A7J6VWA9_THATH</name>
<dbReference type="Proteomes" id="UP000554482">
    <property type="component" value="Unassembled WGS sequence"/>
</dbReference>
<comment type="caution">
    <text evidence="1">The sequence shown here is derived from an EMBL/GenBank/DDBJ whole genome shotgun (WGS) entry which is preliminary data.</text>
</comment>
<keyword evidence="2" id="KW-1185">Reference proteome</keyword>
<gene>
    <name evidence="1" type="ORF">FRX31_021519</name>
</gene>
<protein>
    <recommendedName>
        <fullName evidence="3">Transposase Tnp1/En/Spm-like domain-containing protein</fullName>
    </recommendedName>
</protein>
<dbReference type="AlphaFoldDB" id="A0A7J6VWA9"/>